<reference evidence="1" key="1">
    <citation type="journal article" date="2015" name="Nature">
        <title>Complex archaea that bridge the gap between prokaryotes and eukaryotes.</title>
        <authorList>
            <person name="Spang A."/>
            <person name="Saw J.H."/>
            <person name="Jorgensen S.L."/>
            <person name="Zaremba-Niedzwiedzka K."/>
            <person name="Martijn J."/>
            <person name="Lind A.E."/>
            <person name="van Eijk R."/>
            <person name="Schleper C."/>
            <person name="Guy L."/>
            <person name="Ettema T.J."/>
        </authorList>
    </citation>
    <scope>NUCLEOTIDE SEQUENCE</scope>
</reference>
<comment type="caution">
    <text evidence="1">The sequence shown here is derived from an EMBL/GenBank/DDBJ whole genome shotgun (WGS) entry which is preliminary data.</text>
</comment>
<dbReference type="AlphaFoldDB" id="A0A0F9U5S1"/>
<accession>A0A0F9U5S1</accession>
<protein>
    <submittedName>
        <fullName evidence="1">Uncharacterized protein</fullName>
    </submittedName>
</protein>
<organism evidence="1">
    <name type="scientific">marine sediment metagenome</name>
    <dbReference type="NCBI Taxonomy" id="412755"/>
    <lineage>
        <taxon>unclassified sequences</taxon>
        <taxon>metagenomes</taxon>
        <taxon>ecological metagenomes</taxon>
    </lineage>
</organism>
<proteinExistence type="predicted"/>
<name>A0A0F9U5S1_9ZZZZ</name>
<gene>
    <name evidence="1" type="ORF">LCGC14_0262230</name>
</gene>
<dbReference type="EMBL" id="LAZR01000142">
    <property type="protein sequence ID" value="KKN86954.1"/>
    <property type="molecule type" value="Genomic_DNA"/>
</dbReference>
<sequence>MANIEMPKSLTAVVHLRFNYEGIKDKPMGQGELETLNKLMDQAYDLPVDLQEILVKFGTYLKRESGAEPTGK</sequence>
<evidence type="ECO:0000313" key="1">
    <source>
        <dbReference type="EMBL" id="KKN86954.1"/>
    </source>
</evidence>